<comment type="caution">
    <text evidence="8">The sequence shown here is derived from an EMBL/GenBank/DDBJ whole genome shotgun (WGS) entry which is preliminary data.</text>
</comment>
<sequence length="500" mass="54421">MSKASALYVLHEAASGYALFDVVELDEVASLTPELQAAIADADAFKRICKLKAFIAFNSAEQALENINAIAEHSVPDRLKSFLETNLPPVSSKKKKKGPAFSLGVVEPDLGKAIAEATGAHCRSDDVVRELLRGATQHLTKFVPELQNNLLEQAQLGLGHAFSRCKVKFNPARADNMIIQAIGLLDTLDKDVNTFSMRVKEWYSWHFPELKDLVRENYAFARAACVVGDRASFLESVDNGESAKDDLASAVRDPSDASDDGVQLADSIVKAARQSMGMDCSAGDMANVMAFTKRMVALATYRADLSKYLGEKMQAVAPNLSTLVGDSVGARLIAKAGSLASLAKCPASTVQILGAEKALFRALKKKGNTPKYGLIYHSTFIGRAAKKNKGRVSRYLANKCAMASRIDAFADELTDKYGVSMREQVEERLKFFDSGETPRRNVDVMQEVAAALRAERGEDVEMADAPSSSKKEKKKKKRKEASGDVELIKAKKKKKKKSAA</sequence>
<feature type="domain" description="Nop" evidence="7">
    <location>
        <begin position="316"/>
        <end position="434"/>
    </location>
</feature>
<comment type="similarity">
    <text evidence="2">Belongs to the NOP5/NOP56 family.</text>
</comment>
<evidence type="ECO:0000256" key="4">
    <source>
        <dbReference type="ARBA" id="ARBA00023242"/>
    </source>
</evidence>
<evidence type="ECO:0000313" key="9">
    <source>
        <dbReference type="Proteomes" id="UP000789595"/>
    </source>
</evidence>
<dbReference type="GO" id="GO:0031428">
    <property type="term" value="C:box C/D methylation guide snoRNP complex"/>
    <property type="evidence" value="ECO:0007669"/>
    <property type="project" value="InterPro"/>
</dbReference>
<feature type="compositionally biased region" description="Basic residues" evidence="6">
    <location>
        <begin position="490"/>
        <end position="500"/>
    </location>
</feature>
<dbReference type="InterPro" id="IPR012976">
    <property type="entry name" value="NOSIC"/>
</dbReference>
<dbReference type="PANTHER" id="PTHR10894:SF0">
    <property type="entry name" value="NUCLEOLAR PROTEIN 56"/>
    <property type="match status" value="1"/>
</dbReference>
<dbReference type="InterPro" id="IPR045056">
    <property type="entry name" value="Nop56/Nop58"/>
</dbReference>
<dbReference type="Pfam" id="PF08156">
    <property type="entry name" value="NOP5NT"/>
    <property type="match status" value="1"/>
</dbReference>
<dbReference type="PANTHER" id="PTHR10894">
    <property type="entry name" value="NUCLEOLAR PROTEIN 5 NUCLEOLAR PROTEIN NOP5 NOP58"/>
    <property type="match status" value="1"/>
</dbReference>
<dbReference type="EMBL" id="CAKKNE010000002">
    <property type="protein sequence ID" value="CAH0367201.1"/>
    <property type="molecule type" value="Genomic_DNA"/>
</dbReference>
<name>A0A8J2SGD3_9STRA</name>
<feature type="region of interest" description="Disordered" evidence="6">
    <location>
        <begin position="455"/>
        <end position="500"/>
    </location>
</feature>
<dbReference type="GO" id="GO:0032040">
    <property type="term" value="C:small-subunit processome"/>
    <property type="evidence" value="ECO:0007669"/>
    <property type="project" value="InterPro"/>
</dbReference>
<dbReference type="InterPro" id="IPR012974">
    <property type="entry name" value="NOP58/56_N"/>
</dbReference>
<evidence type="ECO:0000313" key="8">
    <source>
        <dbReference type="EMBL" id="CAH0367201.1"/>
    </source>
</evidence>
<dbReference type="OrthoDB" id="6780543at2759"/>
<organism evidence="8 9">
    <name type="scientific">Pelagomonas calceolata</name>
    <dbReference type="NCBI Taxonomy" id="35677"/>
    <lineage>
        <taxon>Eukaryota</taxon>
        <taxon>Sar</taxon>
        <taxon>Stramenopiles</taxon>
        <taxon>Ochrophyta</taxon>
        <taxon>Pelagophyceae</taxon>
        <taxon>Pelagomonadales</taxon>
        <taxon>Pelagomonadaceae</taxon>
        <taxon>Pelagomonas</taxon>
    </lineage>
</organism>
<dbReference type="InterPro" id="IPR036070">
    <property type="entry name" value="Nop_dom_sf"/>
</dbReference>
<accession>A0A8J2SGD3</accession>
<evidence type="ECO:0000256" key="5">
    <source>
        <dbReference type="ARBA" id="ARBA00040742"/>
    </source>
</evidence>
<evidence type="ECO:0000256" key="1">
    <source>
        <dbReference type="ARBA" id="ARBA00004604"/>
    </source>
</evidence>
<dbReference type="Proteomes" id="UP000789595">
    <property type="component" value="Unassembled WGS sequence"/>
</dbReference>
<reference evidence="8" key="1">
    <citation type="submission" date="2021-11" db="EMBL/GenBank/DDBJ databases">
        <authorList>
            <consortium name="Genoscope - CEA"/>
            <person name="William W."/>
        </authorList>
    </citation>
    <scope>NUCLEOTIDE SEQUENCE</scope>
</reference>
<protein>
    <recommendedName>
        <fullName evidence="5">Nucleolar protein 56</fullName>
    </recommendedName>
</protein>
<feature type="compositionally biased region" description="Basic and acidic residues" evidence="6">
    <location>
        <begin position="480"/>
        <end position="489"/>
    </location>
</feature>
<dbReference type="PROSITE" id="PS51358">
    <property type="entry name" value="NOP"/>
    <property type="match status" value="1"/>
</dbReference>
<gene>
    <name evidence="8" type="ORF">PECAL_2P02130</name>
</gene>
<dbReference type="Gene3D" id="1.10.287.4070">
    <property type="match status" value="1"/>
</dbReference>
<dbReference type="InterPro" id="IPR002687">
    <property type="entry name" value="Nop_dom"/>
</dbReference>
<evidence type="ECO:0000256" key="2">
    <source>
        <dbReference type="ARBA" id="ARBA00009211"/>
    </source>
</evidence>
<keyword evidence="3" id="KW-0690">Ribosome biogenesis</keyword>
<proteinExistence type="inferred from homology"/>
<evidence type="ECO:0000256" key="3">
    <source>
        <dbReference type="ARBA" id="ARBA00022517"/>
    </source>
</evidence>
<dbReference type="SUPFAM" id="SSF89124">
    <property type="entry name" value="Nop domain"/>
    <property type="match status" value="1"/>
</dbReference>
<dbReference type="FunFam" id="1.10.246.90:FF:000001">
    <property type="entry name" value="Nucleolar protein 56"/>
    <property type="match status" value="1"/>
</dbReference>
<dbReference type="SMART" id="SM00931">
    <property type="entry name" value="NOSIC"/>
    <property type="match status" value="1"/>
</dbReference>
<dbReference type="Pfam" id="PF01798">
    <property type="entry name" value="Nop"/>
    <property type="match status" value="1"/>
</dbReference>
<dbReference type="Gene3D" id="1.10.246.90">
    <property type="entry name" value="Nop domain"/>
    <property type="match status" value="1"/>
</dbReference>
<dbReference type="GO" id="GO:0042254">
    <property type="term" value="P:ribosome biogenesis"/>
    <property type="evidence" value="ECO:0007669"/>
    <property type="project" value="UniProtKB-KW"/>
</dbReference>
<dbReference type="InterPro" id="IPR042239">
    <property type="entry name" value="Nop_C"/>
</dbReference>
<comment type="subcellular location">
    <subcellularLocation>
        <location evidence="1">Nucleus</location>
        <location evidence="1">Nucleolus</location>
    </subcellularLocation>
</comment>
<dbReference type="AlphaFoldDB" id="A0A8J2SGD3"/>
<keyword evidence="4" id="KW-0539">Nucleus</keyword>
<dbReference type="GO" id="GO:0030515">
    <property type="term" value="F:snoRNA binding"/>
    <property type="evidence" value="ECO:0007669"/>
    <property type="project" value="InterPro"/>
</dbReference>
<evidence type="ECO:0000256" key="6">
    <source>
        <dbReference type="SAM" id="MobiDB-lite"/>
    </source>
</evidence>
<evidence type="ECO:0000259" key="7">
    <source>
        <dbReference type="PROSITE" id="PS51358"/>
    </source>
</evidence>
<keyword evidence="9" id="KW-1185">Reference proteome</keyword>